<accession>A0AAV6GAE9</accession>
<evidence type="ECO:0000256" key="5">
    <source>
        <dbReference type="ARBA" id="ARBA00023292"/>
    </source>
</evidence>
<dbReference type="GO" id="GO:0007409">
    <property type="term" value="P:axonogenesis"/>
    <property type="evidence" value="ECO:0007669"/>
    <property type="project" value="TreeGrafter"/>
</dbReference>
<dbReference type="FunFam" id="2.10.25.10:FF:000112">
    <property type="entry name" value="Netrin G1"/>
    <property type="match status" value="1"/>
</dbReference>
<dbReference type="Pfam" id="PF24973">
    <property type="entry name" value="EGF_LMN_ATRN"/>
    <property type="match status" value="1"/>
</dbReference>
<keyword evidence="3 9" id="KW-1015">Disulfide bond</keyword>
<keyword evidence="4" id="KW-0325">Glycoprotein</keyword>
<name>A0AAV6GAE9_9TELE</name>
<dbReference type="InterPro" id="IPR056863">
    <property type="entry name" value="LMN_ATRN_NET-like_EGF"/>
</dbReference>
<dbReference type="InterPro" id="IPR000742">
    <property type="entry name" value="EGF"/>
</dbReference>
<comment type="subunit">
    <text evidence="6">Interacts with LRRC4.</text>
</comment>
<dbReference type="PROSITE" id="PS50026">
    <property type="entry name" value="EGF_3"/>
    <property type="match status" value="1"/>
</dbReference>
<keyword evidence="5 10" id="KW-0424">Laminin EGF-like domain</keyword>
<keyword evidence="15" id="KW-1185">Reference proteome</keyword>
<evidence type="ECO:0000256" key="11">
    <source>
        <dbReference type="SAM" id="MobiDB-lite"/>
    </source>
</evidence>
<dbReference type="GO" id="GO:0009888">
    <property type="term" value="P:tissue development"/>
    <property type="evidence" value="ECO:0007669"/>
    <property type="project" value="TreeGrafter"/>
</dbReference>
<evidence type="ECO:0000256" key="1">
    <source>
        <dbReference type="ARBA" id="ARBA00022729"/>
    </source>
</evidence>
<evidence type="ECO:0000313" key="14">
    <source>
        <dbReference type="EMBL" id="KAG5272123.1"/>
    </source>
</evidence>
<feature type="compositionally biased region" description="Basic and acidic residues" evidence="11">
    <location>
        <begin position="83"/>
        <end position="125"/>
    </location>
</feature>
<proteinExistence type="predicted"/>
<organism evidence="14 15">
    <name type="scientific">Alosa alosa</name>
    <name type="common">allis shad</name>
    <dbReference type="NCBI Taxonomy" id="278164"/>
    <lineage>
        <taxon>Eukaryota</taxon>
        <taxon>Metazoa</taxon>
        <taxon>Chordata</taxon>
        <taxon>Craniata</taxon>
        <taxon>Vertebrata</taxon>
        <taxon>Euteleostomi</taxon>
        <taxon>Actinopterygii</taxon>
        <taxon>Neopterygii</taxon>
        <taxon>Teleostei</taxon>
        <taxon>Clupei</taxon>
        <taxon>Clupeiformes</taxon>
        <taxon>Clupeoidei</taxon>
        <taxon>Clupeidae</taxon>
        <taxon>Alosa</taxon>
    </lineage>
</organism>
<comment type="caution">
    <text evidence="9">Lacks conserved residue(s) required for the propagation of feature annotation.</text>
</comment>
<evidence type="ECO:0000256" key="6">
    <source>
        <dbReference type="ARBA" id="ARBA00065506"/>
    </source>
</evidence>
<dbReference type="PROSITE" id="PS00022">
    <property type="entry name" value="EGF_1"/>
    <property type="match status" value="1"/>
</dbReference>
<dbReference type="PROSITE" id="PS01248">
    <property type="entry name" value="EGF_LAM_1"/>
    <property type="match status" value="1"/>
</dbReference>
<evidence type="ECO:0000256" key="2">
    <source>
        <dbReference type="ARBA" id="ARBA00022737"/>
    </source>
</evidence>
<dbReference type="InterPro" id="IPR002049">
    <property type="entry name" value="LE_dom"/>
</dbReference>
<feature type="disulfide bond" evidence="9">
    <location>
        <begin position="294"/>
        <end position="303"/>
    </location>
</feature>
<evidence type="ECO:0000256" key="3">
    <source>
        <dbReference type="ARBA" id="ARBA00023157"/>
    </source>
</evidence>
<reference evidence="14" key="1">
    <citation type="submission" date="2020-10" db="EMBL/GenBank/DDBJ databases">
        <title>Chromosome-scale genome assembly of the Allis shad, Alosa alosa.</title>
        <authorList>
            <person name="Margot Z."/>
            <person name="Christophe K."/>
            <person name="Cabau C."/>
            <person name="Louis A."/>
            <person name="Berthelot C."/>
            <person name="Parey E."/>
            <person name="Roest Crollius H."/>
            <person name="Montfort J."/>
            <person name="Robinson-Rechavi M."/>
            <person name="Bucao C."/>
            <person name="Bouchez O."/>
            <person name="Gislard M."/>
            <person name="Lluch J."/>
            <person name="Milhes M."/>
            <person name="Lampietro C."/>
            <person name="Lopez Roques C."/>
            <person name="Donnadieu C."/>
            <person name="Braasch I."/>
            <person name="Desvignes T."/>
            <person name="Postlethwait J."/>
            <person name="Bobe J."/>
            <person name="Guiguen Y."/>
        </authorList>
    </citation>
    <scope>NUCLEOTIDE SEQUENCE</scope>
    <source>
        <strain evidence="14">M-15738</strain>
        <tissue evidence="14">Blood</tissue>
    </source>
</reference>
<dbReference type="PROSITE" id="PS50027">
    <property type="entry name" value="EGF_LAM_2"/>
    <property type="match status" value="1"/>
</dbReference>
<dbReference type="Pfam" id="PF00053">
    <property type="entry name" value="EGF_laminin"/>
    <property type="match status" value="1"/>
</dbReference>
<comment type="caution">
    <text evidence="14">The sequence shown here is derived from an EMBL/GenBank/DDBJ whole genome shotgun (WGS) entry which is preliminary data.</text>
</comment>
<dbReference type="Gene3D" id="2.10.25.10">
    <property type="entry name" value="Laminin"/>
    <property type="match status" value="3"/>
</dbReference>
<feature type="disulfide bond" evidence="10">
    <location>
        <begin position="226"/>
        <end position="238"/>
    </location>
</feature>
<dbReference type="FunFam" id="2.10.25.10:FF:000180">
    <property type="entry name" value="Netrin G2"/>
    <property type="match status" value="1"/>
</dbReference>
<evidence type="ECO:0000256" key="4">
    <source>
        <dbReference type="ARBA" id="ARBA00023180"/>
    </source>
</evidence>
<dbReference type="GO" id="GO:0009887">
    <property type="term" value="P:animal organ morphogenesis"/>
    <property type="evidence" value="ECO:0007669"/>
    <property type="project" value="TreeGrafter"/>
</dbReference>
<dbReference type="Proteomes" id="UP000823561">
    <property type="component" value="Chromosome 12"/>
</dbReference>
<sequence length="343" mass="37238">MVTTPAIPEAPEPMVTTPATPDAPEPMVTTPAIPEAPEPMVTEAPAPLDSQTSAAEDVGKQEEIKPEPGDNTLPEPEEEGASEGEKSVEPVVSEEKTEGKEMEKREEVGPSASEEKPKEEEEASKKNNKLIVESEEDKLYTKKAILKFLLAEGPKPKLLKGIIYDDFKDCECYGHSNRCSYIDFLNIVTCVSCKHNTRGQNCQHCRLGYFRNASAELDDENVCIECNCNQLGSVHDRCNGTGFCQCKEGAGGAKCDECVPGFFWRQGCIPNVCDETLLVCQNGGTCLQNQRCLCPSDFKGALCQQSVCEGDKKCSGAATLTPSVAALLCPLLYPLLKATRFVS</sequence>
<dbReference type="EMBL" id="JADWDJ010000012">
    <property type="protein sequence ID" value="KAG5272123.1"/>
    <property type="molecule type" value="Genomic_DNA"/>
</dbReference>
<dbReference type="CDD" id="cd00055">
    <property type="entry name" value="EGF_Lam"/>
    <property type="match status" value="2"/>
</dbReference>
<keyword evidence="9" id="KW-0245">EGF-like domain</keyword>
<dbReference type="PANTHER" id="PTHR10574:SF27">
    <property type="entry name" value="NETRIN-G2"/>
    <property type="match status" value="1"/>
</dbReference>
<dbReference type="AlphaFoldDB" id="A0AAV6GAE9"/>
<dbReference type="PANTHER" id="PTHR10574">
    <property type="entry name" value="NETRIN/LAMININ-RELATED"/>
    <property type="match status" value="1"/>
</dbReference>
<feature type="domain" description="EGF-like" evidence="12">
    <location>
        <begin position="269"/>
        <end position="304"/>
    </location>
</feature>
<protein>
    <recommendedName>
        <fullName evidence="7">Netrin-G2</fullName>
    </recommendedName>
    <alternativeName>
        <fullName evidence="8">Laminet-2</fullName>
    </alternativeName>
</protein>
<feature type="domain" description="Laminin EGF-like" evidence="13">
    <location>
        <begin position="226"/>
        <end position="270"/>
    </location>
</feature>
<dbReference type="InterPro" id="IPR050440">
    <property type="entry name" value="Laminin/Netrin_ECM"/>
</dbReference>
<dbReference type="SMART" id="SM00180">
    <property type="entry name" value="EGF_Lam"/>
    <property type="match status" value="2"/>
</dbReference>
<evidence type="ECO:0000256" key="10">
    <source>
        <dbReference type="PROSITE-ProRule" id="PRU00460"/>
    </source>
</evidence>
<evidence type="ECO:0000259" key="12">
    <source>
        <dbReference type="PROSITE" id="PS50026"/>
    </source>
</evidence>
<feature type="compositionally biased region" description="Basic and acidic residues" evidence="11">
    <location>
        <begin position="57"/>
        <end position="68"/>
    </location>
</feature>
<feature type="disulfide bond" evidence="10">
    <location>
        <begin position="246"/>
        <end position="255"/>
    </location>
</feature>
<gene>
    <name evidence="14" type="ORF">AALO_G00161910</name>
</gene>
<evidence type="ECO:0000313" key="15">
    <source>
        <dbReference type="Proteomes" id="UP000823561"/>
    </source>
</evidence>
<evidence type="ECO:0000256" key="7">
    <source>
        <dbReference type="ARBA" id="ARBA00068906"/>
    </source>
</evidence>
<dbReference type="SUPFAM" id="SSF57196">
    <property type="entry name" value="EGF/Laminin"/>
    <property type="match status" value="2"/>
</dbReference>
<keyword evidence="1" id="KW-0732">Signal</keyword>
<evidence type="ECO:0000256" key="8">
    <source>
        <dbReference type="ARBA" id="ARBA00079146"/>
    </source>
</evidence>
<keyword evidence="2" id="KW-0677">Repeat</keyword>
<dbReference type="FunFam" id="2.10.25.10:FF:000439">
    <property type="entry name" value="Netrin G2"/>
    <property type="match status" value="1"/>
</dbReference>
<evidence type="ECO:0000256" key="9">
    <source>
        <dbReference type="PROSITE-ProRule" id="PRU00076"/>
    </source>
</evidence>
<evidence type="ECO:0000259" key="13">
    <source>
        <dbReference type="PROSITE" id="PS50027"/>
    </source>
</evidence>
<feature type="region of interest" description="Disordered" evidence="11">
    <location>
        <begin position="1"/>
        <end position="129"/>
    </location>
</feature>